<dbReference type="PROSITE" id="PS01174">
    <property type="entry name" value="LIPASE_GDXG_SER"/>
    <property type="match status" value="1"/>
</dbReference>
<dbReference type="PANTHER" id="PTHR48081">
    <property type="entry name" value="AB HYDROLASE SUPERFAMILY PROTEIN C4A8.06C"/>
    <property type="match status" value="1"/>
</dbReference>
<dbReference type="HOGENOM" id="CLU_012494_6_4_11"/>
<sequence length="315" mass="33428">MNDPLTPRARKLADAMSAGFPDPALGPIEPAAIRQAAQAGARSRPVRELPRVTDRSVPGPAGAPDVPVRIYEPVADPGSPLPVVVFFHGGGWVLCGLNTHDGICRELAFRTGAVVVSVDYRLAPEHRFPSAVEDAYAVTAWASAHAARLGCDPGRLAVAGDSSGGNLAVAVALMARDRGGPRIAAQLLAYPVLDHRMETPSYATYGTGFFHTTAHMRWYWEQYLGPARDGSHPYVSPGLAPDLAGLPPAVMLLPECDPLRDDGLRYARRLEAAGTAVRLRLWPGMFHGFLGLGGLLPEADQALTEAARGLRVALG</sequence>
<dbReference type="SUPFAM" id="SSF53474">
    <property type="entry name" value="alpha/beta-Hydrolases"/>
    <property type="match status" value="1"/>
</dbReference>
<dbReference type="InterPro" id="IPR033140">
    <property type="entry name" value="Lipase_GDXG_put_SER_AS"/>
</dbReference>
<evidence type="ECO:0000259" key="5">
    <source>
        <dbReference type="Pfam" id="PF07859"/>
    </source>
</evidence>
<feature type="domain" description="Alpha/beta hydrolase fold-3" evidence="5">
    <location>
        <begin position="84"/>
        <end position="290"/>
    </location>
</feature>
<dbReference type="InterPro" id="IPR029058">
    <property type="entry name" value="AB_hydrolase_fold"/>
</dbReference>
<dbReference type="PATRIC" id="fig|1352936.5.peg.269"/>
<dbReference type="Pfam" id="PF07859">
    <property type="entry name" value="Abhydrolase_3"/>
    <property type="match status" value="1"/>
</dbReference>
<evidence type="ECO:0000256" key="4">
    <source>
        <dbReference type="SAM" id="MobiDB-lite"/>
    </source>
</evidence>
<gene>
    <name evidence="6" type="ORF">M878_01145</name>
</gene>
<dbReference type="PANTHER" id="PTHR48081:SF8">
    <property type="entry name" value="ALPHA_BETA HYDROLASE FOLD-3 DOMAIN-CONTAINING PROTEIN-RELATED"/>
    <property type="match status" value="1"/>
</dbReference>
<protein>
    <recommendedName>
        <fullName evidence="5">Alpha/beta hydrolase fold-3 domain-containing protein</fullName>
    </recommendedName>
</protein>
<dbReference type="InterPro" id="IPR050300">
    <property type="entry name" value="GDXG_lipolytic_enzyme"/>
</dbReference>
<dbReference type="Proteomes" id="UP000017984">
    <property type="component" value="Chromosome"/>
</dbReference>
<dbReference type="RefSeq" id="WP_023544265.1">
    <property type="nucleotide sequence ID" value="NZ_CM002285.1"/>
</dbReference>
<organism evidence="6 7">
    <name type="scientific">Streptomyces roseochromogenus subsp. oscitans DS 12.976</name>
    <dbReference type="NCBI Taxonomy" id="1352936"/>
    <lineage>
        <taxon>Bacteria</taxon>
        <taxon>Bacillati</taxon>
        <taxon>Actinomycetota</taxon>
        <taxon>Actinomycetes</taxon>
        <taxon>Kitasatosporales</taxon>
        <taxon>Streptomycetaceae</taxon>
        <taxon>Streptomyces</taxon>
    </lineage>
</organism>
<dbReference type="InterPro" id="IPR013094">
    <property type="entry name" value="AB_hydrolase_3"/>
</dbReference>
<reference evidence="6 7" key="1">
    <citation type="journal article" date="2014" name="Genome Announc.">
        <title>Draft Genome Sequence of Streptomyces roseochromogenes subsp. oscitans DS 12.976, Producer of the Aminocoumarin Antibiotic Clorobiocin.</title>
        <authorList>
            <person name="Ruckert C."/>
            <person name="Kalinowski J."/>
            <person name="Heide L."/>
            <person name="Apel A.K."/>
        </authorList>
    </citation>
    <scope>NUCLEOTIDE SEQUENCE [LARGE SCALE GENOMIC DNA]</scope>
    <source>
        <strain evidence="6 7">DS 12.976</strain>
    </source>
</reference>
<dbReference type="STRING" id="1352936.M878_01145"/>
<dbReference type="GO" id="GO:0016787">
    <property type="term" value="F:hydrolase activity"/>
    <property type="evidence" value="ECO:0007669"/>
    <property type="project" value="UniProtKB-KW"/>
</dbReference>
<comment type="caution">
    <text evidence="6">The sequence shown here is derived from an EMBL/GenBank/DDBJ whole genome shotgun (WGS) entry which is preliminary data.</text>
</comment>
<feature type="active site" evidence="3">
    <location>
        <position position="162"/>
    </location>
</feature>
<comment type="similarity">
    <text evidence="1">Belongs to the 'GDXG' lipolytic enzyme family.</text>
</comment>
<dbReference type="EMBL" id="AWQX01000007">
    <property type="protein sequence ID" value="EST36519.1"/>
    <property type="molecule type" value="Genomic_DNA"/>
</dbReference>
<dbReference type="Gene3D" id="3.40.50.1820">
    <property type="entry name" value="alpha/beta hydrolase"/>
    <property type="match status" value="1"/>
</dbReference>
<dbReference type="FunFam" id="3.40.50.1820:FF:000089">
    <property type="entry name" value="Alpha/beta hydrolase"/>
    <property type="match status" value="1"/>
</dbReference>
<evidence type="ECO:0000256" key="1">
    <source>
        <dbReference type="ARBA" id="ARBA00010515"/>
    </source>
</evidence>
<evidence type="ECO:0000256" key="3">
    <source>
        <dbReference type="PROSITE-ProRule" id="PRU10038"/>
    </source>
</evidence>
<evidence type="ECO:0000313" key="6">
    <source>
        <dbReference type="EMBL" id="EST36519.1"/>
    </source>
</evidence>
<dbReference type="AlphaFoldDB" id="V6L5K9"/>
<feature type="region of interest" description="Disordered" evidence="4">
    <location>
        <begin position="36"/>
        <end position="63"/>
    </location>
</feature>
<evidence type="ECO:0000256" key="2">
    <source>
        <dbReference type="ARBA" id="ARBA00022801"/>
    </source>
</evidence>
<feature type="compositionally biased region" description="Basic and acidic residues" evidence="4">
    <location>
        <begin position="45"/>
        <end position="54"/>
    </location>
</feature>
<accession>V6L5K9</accession>
<proteinExistence type="inferred from homology"/>
<keyword evidence="7" id="KW-1185">Reference proteome</keyword>
<keyword evidence="2" id="KW-0378">Hydrolase</keyword>
<evidence type="ECO:0000313" key="7">
    <source>
        <dbReference type="Proteomes" id="UP000017984"/>
    </source>
</evidence>
<dbReference type="ESTHER" id="strrc-v6l5k9">
    <property type="family name" value="Hormone-sensitive_lipase_like"/>
</dbReference>
<name>V6L5K9_STRRC</name>